<feature type="compositionally biased region" description="Acidic residues" evidence="1">
    <location>
        <begin position="294"/>
        <end position="314"/>
    </location>
</feature>
<reference evidence="3" key="1">
    <citation type="submission" date="2021-01" db="EMBL/GenBank/DDBJ databases">
        <authorList>
            <person name="Bezrukov I."/>
        </authorList>
    </citation>
    <scope>NUCLEOTIDE SEQUENCE</scope>
</reference>
<dbReference type="AlphaFoldDB" id="A0A8S2AZ84"/>
<dbReference type="Pfam" id="PF10536">
    <property type="entry name" value="PMD"/>
    <property type="match status" value="1"/>
</dbReference>
<dbReference type="PANTHER" id="PTHR46033">
    <property type="entry name" value="PROTEIN MAIN-LIKE 2"/>
    <property type="match status" value="1"/>
</dbReference>
<dbReference type="InterPro" id="IPR019557">
    <property type="entry name" value="AminoTfrase-like_pln_mobile"/>
</dbReference>
<protein>
    <recommendedName>
        <fullName evidence="2">Aminotransferase-like plant mobile domain-containing protein</fullName>
    </recommendedName>
</protein>
<accession>A0A8S2AZ84</accession>
<organism evidence="3 4">
    <name type="scientific">Arabidopsis arenosa</name>
    <name type="common">Sand rock-cress</name>
    <name type="synonym">Cardaminopsis arenosa</name>
    <dbReference type="NCBI Taxonomy" id="38785"/>
    <lineage>
        <taxon>Eukaryota</taxon>
        <taxon>Viridiplantae</taxon>
        <taxon>Streptophyta</taxon>
        <taxon>Embryophyta</taxon>
        <taxon>Tracheophyta</taxon>
        <taxon>Spermatophyta</taxon>
        <taxon>Magnoliopsida</taxon>
        <taxon>eudicotyledons</taxon>
        <taxon>Gunneridae</taxon>
        <taxon>Pentapetalae</taxon>
        <taxon>rosids</taxon>
        <taxon>malvids</taxon>
        <taxon>Brassicales</taxon>
        <taxon>Brassicaceae</taxon>
        <taxon>Camelineae</taxon>
        <taxon>Arabidopsis</taxon>
    </lineage>
</organism>
<feature type="compositionally biased region" description="Polar residues" evidence="1">
    <location>
        <begin position="239"/>
        <end position="251"/>
    </location>
</feature>
<feature type="compositionally biased region" description="Acidic residues" evidence="1">
    <location>
        <begin position="325"/>
        <end position="382"/>
    </location>
</feature>
<evidence type="ECO:0000313" key="4">
    <source>
        <dbReference type="Proteomes" id="UP000682877"/>
    </source>
</evidence>
<evidence type="ECO:0000256" key="1">
    <source>
        <dbReference type="SAM" id="MobiDB-lite"/>
    </source>
</evidence>
<gene>
    <name evidence="3" type="ORF">AARE701A_LOCUS20963</name>
</gene>
<keyword evidence="4" id="KW-1185">Reference proteome</keyword>
<name>A0A8S2AZ84_ARAAE</name>
<sequence length="434" mass="50464">MLRTRFEKVPEGCRDCDAYLKAYLLYLLGTVIMPNNTEGVSPIYLPLLGRNTVNKYAWGAAMVGFLKDSLNDTKALLDQRKTGSISGFVYAIMVFALERFACVCEELSLTPPAKKIPLMLAWMDVLSKAPVKGTRIETFRDLLQNMKRDEFKDQLSMIYLRVPCICFNAVAYNRPDKCFRQLRLKKSELQRLSRSRSKHTKVKFSQQKGQDWRAVRPFYRKVNEEWDNRHNYSVRKSEAPQQGRQPPSHASPSHHINDSNEPHVEPNLYVEQPQPQPDDVEQPPQNFPSHESRQEDEEDEEDEEDVEPQPDDVESQSRQERQSREDEEDEEEEDEEDEEDVEDEEDEEDVEDEEDKEDVEDEEDKEDVEDEEDKEDVEDEEALVEKPADNRQYSSARGMQGASCLQGCEFSRLECISQHCGLDQRCDGFRMDQA</sequence>
<dbReference type="PANTHER" id="PTHR46033:SF17">
    <property type="entry name" value="AMINOTRANSFERASE-LIKE PLANT MOBILE DOMAIN-CONTAINING PROTEIN"/>
    <property type="match status" value="1"/>
</dbReference>
<feature type="region of interest" description="Disordered" evidence="1">
    <location>
        <begin position="230"/>
        <end position="396"/>
    </location>
</feature>
<dbReference type="GO" id="GO:0010073">
    <property type="term" value="P:meristem maintenance"/>
    <property type="evidence" value="ECO:0007669"/>
    <property type="project" value="InterPro"/>
</dbReference>
<evidence type="ECO:0000313" key="3">
    <source>
        <dbReference type="EMBL" id="CAE6229087.1"/>
    </source>
</evidence>
<proteinExistence type="predicted"/>
<feature type="compositionally biased region" description="Basic and acidic residues" evidence="1">
    <location>
        <begin position="315"/>
        <end position="324"/>
    </location>
</feature>
<evidence type="ECO:0000259" key="2">
    <source>
        <dbReference type="Pfam" id="PF10536"/>
    </source>
</evidence>
<feature type="compositionally biased region" description="Basic and acidic residues" evidence="1">
    <location>
        <begin position="255"/>
        <end position="264"/>
    </location>
</feature>
<feature type="domain" description="Aminotransferase-like plant mobile" evidence="2">
    <location>
        <begin position="21"/>
        <end position="152"/>
    </location>
</feature>
<dbReference type="Proteomes" id="UP000682877">
    <property type="component" value="Chromosome 8"/>
</dbReference>
<dbReference type="InterPro" id="IPR044824">
    <property type="entry name" value="MAIN-like"/>
</dbReference>
<dbReference type="EMBL" id="LR999458">
    <property type="protein sequence ID" value="CAE6229087.1"/>
    <property type="molecule type" value="Genomic_DNA"/>
</dbReference>